<accession>K1XHU9</accession>
<dbReference type="EMBL" id="JH921470">
    <property type="protein sequence ID" value="EKD12034.1"/>
    <property type="molecule type" value="Genomic_DNA"/>
</dbReference>
<dbReference type="InterPro" id="IPR036851">
    <property type="entry name" value="Chloroperoxidase-like_sf"/>
</dbReference>
<dbReference type="GeneID" id="18765753"/>
<evidence type="ECO:0000313" key="9">
    <source>
        <dbReference type="EMBL" id="EKD12034.1"/>
    </source>
</evidence>
<keyword evidence="6" id="KW-0408">Iron</keyword>
<evidence type="ECO:0000256" key="5">
    <source>
        <dbReference type="ARBA" id="ARBA00023002"/>
    </source>
</evidence>
<gene>
    <name evidence="9" type="ORF">MBM_09818</name>
</gene>
<comment type="cofactor">
    <cofactor evidence="1">
        <name>heme b</name>
        <dbReference type="ChEBI" id="CHEBI:60344"/>
    </cofactor>
</comment>
<feature type="domain" description="Heme haloperoxidase family profile" evidence="8">
    <location>
        <begin position="48"/>
        <end position="268"/>
    </location>
</feature>
<dbReference type="HOGENOM" id="CLU_050230_0_0_1"/>
<keyword evidence="10" id="KW-1185">Reference proteome</keyword>
<dbReference type="OrthoDB" id="407298at2759"/>
<evidence type="ECO:0000256" key="2">
    <source>
        <dbReference type="ARBA" id="ARBA00022559"/>
    </source>
</evidence>
<evidence type="ECO:0000313" key="10">
    <source>
        <dbReference type="Proteomes" id="UP000006753"/>
    </source>
</evidence>
<dbReference type="InterPro" id="IPR000028">
    <property type="entry name" value="Chloroperoxidase"/>
</dbReference>
<evidence type="ECO:0000256" key="3">
    <source>
        <dbReference type="ARBA" id="ARBA00022617"/>
    </source>
</evidence>
<evidence type="ECO:0000256" key="1">
    <source>
        <dbReference type="ARBA" id="ARBA00001970"/>
    </source>
</evidence>
<reference evidence="9 10" key="1">
    <citation type="journal article" date="2012" name="BMC Genomics">
        <title>Sequencing the genome of Marssonina brunnea reveals fungus-poplar co-evolution.</title>
        <authorList>
            <person name="Zhu S."/>
            <person name="Cao Y.-Z."/>
            <person name="Jiang C."/>
            <person name="Tan B.-Y."/>
            <person name="Wang Z."/>
            <person name="Feng S."/>
            <person name="Zhang L."/>
            <person name="Su X.-H."/>
            <person name="Brejova B."/>
            <person name="Vinar T."/>
            <person name="Xu M."/>
            <person name="Wang M.-X."/>
            <person name="Zhang S.-G."/>
            <person name="Huang M.-R."/>
            <person name="Wu R."/>
            <person name="Zhou Y."/>
        </authorList>
    </citation>
    <scope>NUCLEOTIDE SEQUENCE [LARGE SCALE GENOMIC DNA]</scope>
    <source>
        <strain evidence="9 10">MB_m1</strain>
    </source>
</reference>
<protein>
    <recommendedName>
        <fullName evidence="8">Heme haloperoxidase family profile domain-containing protein</fullName>
    </recommendedName>
</protein>
<keyword evidence="5" id="KW-0560">Oxidoreductase</keyword>
<sequence>MRSPLSFILAAAPNVAAFPRFGGASGLSTSSVQQARYKDHDTSTLHPKHFVYQAPQLGDSRGPCPIMNTMANHDFVPHNGRNISREPFITACMQGLGLSHDFAAQIFETALADIATANPRLNSTTFDIWMLHNTHGIVEHDGSLARQDIFFDPSSQFDPATFANLLSYLGPSPGIDLPGLAHARARHAWHMSAANPRFSIAPAAVPVIVGENAMLLGIFGKGNATSPVVDRAHFEFFFRREEFPVRLGWTPNRGVGPEISAIVQSMIAQSPAGVPLTFSPAAAAAAAAA</sequence>
<dbReference type="InParanoid" id="K1XHU9"/>
<dbReference type="GO" id="GO:0004601">
    <property type="term" value="F:peroxidase activity"/>
    <property type="evidence" value="ECO:0007669"/>
    <property type="project" value="UniProtKB-KW"/>
</dbReference>
<dbReference type="OMA" id="MGANNEM"/>
<dbReference type="PANTHER" id="PTHR33577">
    <property type="entry name" value="STERIGMATOCYSTIN BIOSYNTHESIS PEROXIDASE STCC-RELATED"/>
    <property type="match status" value="1"/>
</dbReference>
<dbReference type="GO" id="GO:0046872">
    <property type="term" value="F:metal ion binding"/>
    <property type="evidence" value="ECO:0007669"/>
    <property type="project" value="UniProtKB-KW"/>
</dbReference>
<evidence type="ECO:0000256" key="7">
    <source>
        <dbReference type="ARBA" id="ARBA00025795"/>
    </source>
</evidence>
<organism evidence="9 10">
    <name type="scientific">Marssonina brunnea f. sp. multigermtubi (strain MB_m1)</name>
    <name type="common">Marssonina leaf spot fungus</name>
    <dbReference type="NCBI Taxonomy" id="1072389"/>
    <lineage>
        <taxon>Eukaryota</taxon>
        <taxon>Fungi</taxon>
        <taxon>Dikarya</taxon>
        <taxon>Ascomycota</taxon>
        <taxon>Pezizomycotina</taxon>
        <taxon>Leotiomycetes</taxon>
        <taxon>Helotiales</taxon>
        <taxon>Drepanopezizaceae</taxon>
        <taxon>Drepanopeziza</taxon>
    </lineage>
</organism>
<dbReference type="PROSITE" id="PS51405">
    <property type="entry name" value="HEME_HALOPEROXIDASE"/>
    <property type="match status" value="1"/>
</dbReference>
<dbReference type="KEGG" id="mbe:MBM_09818"/>
<dbReference type="Gene3D" id="1.10.489.10">
    <property type="entry name" value="Chloroperoxidase-like"/>
    <property type="match status" value="1"/>
</dbReference>
<keyword evidence="4" id="KW-0479">Metal-binding</keyword>
<evidence type="ECO:0000256" key="4">
    <source>
        <dbReference type="ARBA" id="ARBA00022723"/>
    </source>
</evidence>
<keyword evidence="3" id="KW-0349">Heme</keyword>
<dbReference type="PANTHER" id="PTHR33577:SF19">
    <property type="entry name" value="HEME HALOPEROXIDASE FAMILY PROFILE DOMAIN-CONTAINING PROTEIN-RELATED"/>
    <property type="match status" value="1"/>
</dbReference>
<keyword evidence="2" id="KW-0575">Peroxidase</keyword>
<dbReference type="Pfam" id="PF01328">
    <property type="entry name" value="Peroxidase_2"/>
    <property type="match status" value="1"/>
</dbReference>
<dbReference type="AlphaFoldDB" id="K1XHU9"/>
<dbReference type="eggNOG" id="ENOG502SN4Y">
    <property type="taxonomic scope" value="Eukaryota"/>
</dbReference>
<evidence type="ECO:0000259" key="8">
    <source>
        <dbReference type="PROSITE" id="PS51405"/>
    </source>
</evidence>
<comment type="similarity">
    <text evidence="7">Belongs to the chloroperoxidase family.</text>
</comment>
<name>K1XHU9_MARBU</name>
<dbReference type="SUPFAM" id="SSF47571">
    <property type="entry name" value="Cloroperoxidase"/>
    <property type="match status" value="1"/>
</dbReference>
<evidence type="ECO:0000256" key="6">
    <source>
        <dbReference type="ARBA" id="ARBA00023004"/>
    </source>
</evidence>
<dbReference type="Proteomes" id="UP000006753">
    <property type="component" value="Unassembled WGS sequence"/>
</dbReference>
<proteinExistence type="inferred from homology"/>